<dbReference type="Pfam" id="PF08670">
    <property type="entry name" value="MEKHLA"/>
    <property type="match status" value="1"/>
</dbReference>
<reference evidence="2 3" key="1">
    <citation type="submission" date="2022-03" db="EMBL/GenBank/DDBJ databases">
        <title>Pseudonocardia alaer sp. nov., a novel actinomycete isolated from reed forest soil.</title>
        <authorList>
            <person name="Wang L."/>
        </authorList>
    </citation>
    <scope>NUCLEOTIDE SEQUENCE [LARGE SCALE GENOMIC DNA]</scope>
    <source>
        <strain evidence="2 3">Y-16303</strain>
    </source>
</reference>
<accession>A0ABS9TTI4</accession>
<feature type="domain" description="MEKHLA" evidence="1">
    <location>
        <begin position="20"/>
        <end position="83"/>
    </location>
</feature>
<evidence type="ECO:0000259" key="1">
    <source>
        <dbReference type="Pfam" id="PF08670"/>
    </source>
</evidence>
<proteinExistence type="predicted"/>
<dbReference type="EMBL" id="JAKXMK010000051">
    <property type="protein sequence ID" value="MCH6171879.1"/>
    <property type="molecule type" value="Genomic_DNA"/>
</dbReference>
<comment type="caution">
    <text evidence="2">The sequence shown here is derived from an EMBL/GenBank/DDBJ whole genome shotgun (WGS) entry which is preliminary data.</text>
</comment>
<protein>
    <submittedName>
        <fullName evidence="2">MEKHLA domain-containing protein</fullName>
    </submittedName>
</protein>
<gene>
    <name evidence="2" type="ORF">MMF94_39875</name>
</gene>
<name>A0ABS9TTI4_9PSEU</name>
<evidence type="ECO:0000313" key="3">
    <source>
        <dbReference type="Proteomes" id="UP001299970"/>
    </source>
</evidence>
<dbReference type="Proteomes" id="UP001299970">
    <property type="component" value="Unassembled WGS sequence"/>
</dbReference>
<evidence type="ECO:0000313" key="2">
    <source>
        <dbReference type="EMBL" id="MCH6171879.1"/>
    </source>
</evidence>
<dbReference type="InterPro" id="IPR013978">
    <property type="entry name" value="MEKHLA"/>
</dbReference>
<keyword evidence="3" id="KW-1185">Reference proteome</keyword>
<organism evidence="2 3">
    <name type="scientific">Pseudonocardia alaniniphila</name>
    <dbReference type="NCBI Taxonomy" id="75291"/>
    <lineage>
        <taxon>Bacteria</taxon>
        <taxon>Bacillati</taxon>
        <taxon>Actinomycetota</taxon>
        <taxon>Actinomycetes</taxon>
        <taxon>Pseudonocardiales</taxon>
        <taxon>Pseudonocardiaceae</taxon>
        <taxon>Pseudonocardia</taxon>
    </lineage>
</organism>
<sequence length="89" mass="9597">MLSLPSQIDAAFAELLSAELLSFERVVGAALLPLGVAGTDEARRLYVDAPFLLLAHDTSADPLFVYANRAAQASFEYGQAALVRRWTDA</sequence>
<dbReference type="RefSeq" id="WP_241042685.1">
    <property type="nucleotide sequence ID" value="NZ_JAKXMK010000051.1"/>
</dbReference>